<proteinExistence type="predicted"/>
<dbReference type="EMBL" id="OM869528">
    <property type="protein sequence ID" value="UPW40983.1"/>
    <property type="molecule type" value="Genomic_DNA"/>
</dbReference>
<sequence>MAVLSPSYTASGRTIAADGGGSGYVPGSGTSALRTFSTGSGSSSRGVSASYSAPDSLSSSLTAALDQIYKITERNTARSEAQAAELRDWQQRQNQIAMEFNSAEAAKNRDWQKMMSDTAHQREIRDLQAAGLNPVLSAMGGNGASVTSGATASGVTSAGSRGEVDTGLTQGLVSLLGTLWSAQTQLESQRINAQNNLAIAERNNSASQLVAEIYTQQSREASQLAAATQLRTSEISAAVSELVSRVSANAQYYSANIAHQNAILQSEASKVIADMQVKSNDKIALRNGIVNLAQSGLNFISTLRGQNMSAQSAKDVASIYYLGDMLTAQKYTDTQRDIANKNYSANIFGSIFRSLPFLIGGLG</sequence>
<evidence type="ECO:0000313" key="1">
    <source>
        <dbReference type="EMBL" id="UPW40983.1"/>
    </source>
</evidence>
<organism evidence="1">
    <name type="scientific">Sigmofec virus UA08Rod_5894</name>
    <dbReference type="NCBI Taxonomy" id="2929443"/>
    <lineage>
        <taxon>Viruses</taxon>
        <taxon>Monodnaviria</taxon>
        <taxon>Sangervirae</taxon>
        <taxon>Phixviricota</taxon>
        <taxon>Malgrandaviricetes</taxon>
        <taxon>Petitvirales</taxon>
        <taxon>Microviridae</taxon>
    </lineage>
</organism>
<accession>A0A976N1X3</accession>
<reference evidence="1" key="1">
    <citation type="submission" date="2022-02" db="EMBL/GenBank/DDBJ databases">
        <title>Towards deciphering the DNA virus diversity associated with rodent species in the families Cricetidae and Heteromyidae.</title>
        <authorList>
            <person name="Lund M."/>
            <person name="Larsen B.B."/>
            <person name="Gryseels S."/>
            <person name="Kraberger S."/>
            <person name="Rowsey D.M."/>
            <person name="Steger L."/>
            <person name="Yule K.M."/>
            <person name="Upham N.S."/>
            <person name="Worobey M."/>
            <person name="Van Doorslaer K."/>
            <person name="Varsani A."/>
        </authorList>
    </citation>
    <scope>NUCLEOTIDE SEQUENCE</scope>
    <source>
        <strain evidence="1">UA08Rod_5894</strain>
    </source>
</reference>
<name>A0A976N1X3_9VIRU</name>
<protein>
    <submittedName>
        <fullName evidence="1">DNA pilot protein</fullName>
    </submittedName>
</protein>